<dbReference type="RefSeq" id="WP_200671489.1">
    <property type="nucleotide sequence ID" value="NZ_JACWCW010000070.1"/>
</dbReference>
<evidence type="ECO:0000256" key="2">
    <source>
        <dbReference type="SAM" id="MobiDB-lite"/>
    </source>
</evidence>
<dbReference type="Proteomes" id="UP001404845">
    <property type="component" value="Unassembled WGS sequence"/>
</dbReference>
<feature type="region of interest" description="Disordered" evidence="2">
    <location>
        <begin position="555"/>
        <end position="591"/>
    </location>
</feature>
<dbReference type="EMBL" id="JAQYXL010000001">
    <property type="protein sequence ID" value="MEN3226127.1"/>
    <property type="molecule type" value="Genomic_DNA"/>
</dbReference>
<gene>
    <name evidence="3" type="ORF">PUR21_00290</name>
</gene>
<evidence type="ECO:0008006" key="5">
    <source>
        <dbReference type="Google" id="ProtNLM"/>
    </source>
</evidence>
<feature type="region of interest" description="Disordered" evidence="2">
    <location>
        <begin position="228"/>
        <end position="250"/>
    </location>
</feature>
<evidence type="ECO:0000256" key="1">
    <source>
        <dbReference type="SAM" id="Coils"/>
    </source>
</evidence>
<sequence length="627" mass="66562">MQTYRAQARALKVDADALVKSLETARAAFAVRQGEGGENARNDSAFGARLREQMAAGNVTADQVGRFDSARGTEAQFKAALDIMAELQAKGRDLAALDLAGKLFPPELVERIRSGAVELGQFRRMIDDVKNPDLVLLKPEEITRAQELQRRLEDAQATMDRAATEFRHELAQAGIGLREDAISWKELMASGARVAVSILQEGRKIREQMEATEPAIYGRDYFRPEDAPASGLKKDIGRSTRATSTGDAERDAALDKLRGNLGNRTLIDQAQRASQQMTEGFRRDQTKPIVSAKPKGGGAKEASESFNAVETYINGIERSTEALKAETAALGMAGGERLAAVNVAKLEATARQQGITLTQEQIDKVKALSLATDEYKTKIEESMEAQNFIRSVGGDVFRGMASDARNGASAIDLITNAVDRLAARLSDRAMDSLADSLFGKSGSGEGGLLGGLFKGGGGGVGLGDVLGFFTGSVSPLPKFADGAIFRGPGTGTSDSMLARVSTGEAIIPARVVAQNRPVVEALVRDRLPRFADGLMPDLGALTAGSLASQETAMRAMPTPNLGPDHKPGFNTDITIKGGEKTGVESSMGPRGPRMEITLDKMVASMLLGGPDTRAALKKLGSGNLTGR</sequence>
<reference evidence="3 4" key="1">
    <citation type="journal article" date="2023" name="PLoS ONE">
        <title>Complete genome assembly of Hawai'i environmental nontuberculous mycobacteria reveals unexpected co-isolation with methylobacteria.</title>
        <authorList>
            <person name="Hendrix J."/>
            <person name="Epperson L.E."/>
            <person name="Tong E.I."/>
            <person name="Chan Y.L."/>
            <person name="Hasan N.A."/>
            <person name="Dawrs S.N."/>
            <person name="Norton G.J."/>
            <person name="Virdi R."/>
            <person name="Crooks J.L."/>
            <person name="Chan E.D."/>
            <person name="Honda J.R."/>
            <person name="Strong M."/>
        </authorList>
    </citation>
    <scope>NUCLEOTIDE SEQUENCE [LARGE SCALE GENOMIC DNA]</scope>
    <source>
        <strain evidence="3 4">NJH_HI01</strain>
    </source>
</reference>
<evidence type="ECO:0000313" key="3">
    <source>
        <dbReference type="EMBL" id="MEN3226127.1"/>
    </source>
</evidence>
<feature type="compositionally biased region" description="Polar residues" evidence="2">
    <location>
        <begin position="265"/>
        <end position="278"/>
    </location>
</feature>
<keyword evidence="1" id="KW-0175">Coiled coil</keyword>
<evidence type="ECO:0000313" key="4">
    <source>
        <dbReference type="Proteomes" id="UP001404845"/>
    </source>
</evidence>
<protein>
    <recommendedName>
        <fullName evidence="5">Tail tape measure protein</fullName>
    </recommendedName>
</protein>
<comment type="caution">
    <text evidence="3">The sequence shown here is derived from an EMBL/GenBank/DDBJ whole genome shotgun (WGS) entry which is preliminary data.</text>
</comment>
<feature type="compositionally biased region" description="Basic and acidic residues" evidence="2">
    <location>
        <begin position="228"/>
        <end position="238"/>
    </location>
</feature>
<proteinExistence type="predicted"/>
<accession>A0ABU9Z452</accession>
<organism evidence="3 4">
    <name type="scientific">Methylorubrum rhodesianum</name>
    <dbReference type="NCBI Taxonomy" id="29427"/>
    <lineage>
        <taxon>Bacteria</taxon>
        <taxon>Pseudomonadati</taxon>
        <taxon>Pseudomonadota</taxon>
        <taxon>Alphaproteobacteria</taxon>
        <taxon>Hyphomicrobiales</taxon>
        <taxon>Methylobacteriaceae</taxon>
        <taxon>Methylorubrum</taxon>
    </lineage>
</organism>
<feature type="coiled-coil region" evidence="1">
    <location>
        <begin position="138"/>
        <end position="165"/>
    </location>
</feature>
<feature type="region of interest" description="Disordered" evidence="2">
    <location>
        <begin position="265"/>
        <end position="303"/>
    </location>
</feature>
<keyword evidence="4" id="KW-1185">Reference proteome</keyword>
<name>A0ABU9Z452_9HYPH</name>